<reference evidence="1" key="1">
    <citation type="submission" date="2014-09" db="EMBL/GenBank/DDBJ databases">
        <authorList>
            <person name="Magalhaes I.L.F."/>
            <person name="Oliveira U."/>
            <person name="Santos F.R."/>
            <person name="Vidigal T.H.D.A."/>
            <person name="Brescovit A.D."/>
            <person name="Santos A.J."/>
        </authorList>
    </citation>
    <scope>NUCLEOTIDE SEQUENCE</scope>
    <source>
        <tissue evidence="1">Shoot tissue taken approximately 20 cm above the soil surface</tissue>
    </source>
</reference>
<dbReference type="EMBL" id="GBRH01207695">
    <property type="protein sequence ID" value="JAD90200.1"/>
    <property type="molecule type" value="Transcribed_RNA"/>
</dbReference>
<name>A0A0A9DX15_ARUDO</name>
<reference evidence="1" key="2">
    <citation type="journal article" date="2015" name="Data Brief">
        <title>Shoot transcriptome of the giant reed, Arundo donax.</title>
        <authorList>
            <person name="Barrero R.A."/>
            <person name="Guerrero F.D."/>
            <person name="Moolhuijzen P."/>
            <person name="Goolsby J.A."/>
            <person name="Tidwell J."/>
            <person name="Bellgard S.E."/>
            <person name="Bellgard M.I."/>
        </authorList>
    </citation>
    <scope>NUCLEOTIDE SEQUENCE</scope>
    <source>
        <tissue evidence="1">Shoot tissue taken approximately 20 cm above the soil surface</tissue>
    </source>
</reference>
<proteinExistence type="predicted"/>
<accession>A0A0A9DX15</accession>
<dbReference type="AlphaFoldDB" id="A0A0A9DX15"/>
<sequence>MRCKRDVPHVVITLPSPAAAVPAAAFSIDSGLNTAFVSAAHGLRHQRRARQLLHSRRVAFCFSGRCLHSPIHGSKAGSPGADPLSLSFRSFVIIIPNRS</sequence>
<protein>
    <submittedName>
        <fullName evidence="1">Uncharacterized protein</fullName>
    </submittedName>
</protein>
<evidence type="ECO:0000313" key="1">
    <source>
        <dbReference type="EMBL" id="JAD90200.1"/>
    </source>
</evidence>
<organism evidence="1">
    <name type="scientific">Arundo donax</name>
    <name type="common">Giant reed</name>
    <name type="synonym">Donax arundinaceus</name>
    <dbReference type="NCBI Taxonomy" id="35708"/>
    <lineage>
        <taxon>Eukaryota</taxon>
        <taxon>Viridiplantae</taxon>
        <taxon>Streptophyta</taxon>
        <taxon>Embryophyta</taxon>
        <taxon>Tracheophyta</taxon>
        <taxon>Spermatophyta</taxon>
        <taxon>Magnoliopsida</taxon>
        <taxon>Liliopsida</taxon>
        <taxon>Poales</taxon>
        <taxon>Poaceae</taxon>
        <taxon>PACMAD clade</taxon>
        <taxon>Arundinoideae</taxon>
        <taxon>Arundineae</taxon>
        <taxon>Arundo</taxon>
    </lineage>
</organism>